<reference evidence="2 3" key="1">
    <citation type="submission" date="2019-07" db="EMBL/GenBank/DDBJ databases">
        <title>Genomic Encyclopedia of Type Strains, Phase I: the one thousand microbial genomes (KMG-I) project.</title>
        <authorList>
            <person name="Kyrpides N."/>
        </authorList>
    </citation>
    <scope>NUCLEOTIDE SEQUENCE [LARGE SCALE GENOMIC DNA]</scope>
    <source>
        <strain evidence="2 3">DSM 13558</strain>
    </source>
</reference>
<gene>
    <name evidence="2" type="ORF">LY60_02324</name>
</gene>
<evidence type="ECO:0000256" key="1">
    <source>
        <dbReference type="SAM" id="Phobius"/>
    </source>
</evidence>
<feature type="transmembrane region" description="Helical" evidence="1">
    <location>
        <begin position="353"/>
        <end position="382"/>
    </location>
</feature>
<feature type="transmembrane region" description="Helical" evidence="1">
    <location>
        <begin position="322"/>
        <end position="341"/>
    </location>
</feature>
<dbReference type="Pfam" id="PF07907">
    <property type="entry name" value="YibE_F"/>
    <property type="match status" value="1"/>
</dbReference>
<organism evidence="2 3">
    <name type="scientific">Sedimentibacter saalensis</name>
    <dbReference type="NCBI Taxonomy" id="130788"/>
    <lineage>
        <taxon>Bacteria</taxon>
        <taxon>Bacillati</taxon>
        <taxon>Bacillota</taxon>
        <taxon>Tissierellia</taxon>
        <taxon>Sedimentibacter</taxon>
    </lineage>
</organism>
<evidence type="ECO:0000313" key="3">
    <source>
        <dbReference type="Proteomes" id="UP000315343"/>
    </source>
</evidence>
<dbReference type="RefSeq" id="WP_170226189.1">
    <property type="nucleotide sequence ID" value="NZ_VLKH01000006.1"/>
</dbReference>
<dbReference type="InterPro" id="IPR012507">
    <property type="entry name" value="YibE_F"/>
</dbReference>
<accession>A0A562J898</accession>
<keyword evidence="1" id="KW-1133">Transmembrane helix</keyword>
<proteinExistence type="predicted"/>
<dbReference type="PANTHER" id="PTHR41771">
    <property type="entry name" value="MEMBRANE PROTEIN-RELATED"/>
    <property type="match status" value="1"/>
</dbReference>
<keyword evidence="1" id="KW-0472">Membrane</keyword>
<evidence type="ECO:0000313" key="2">
    <source>
        <dbReference type="EMBL" id="TWH79347.1"/>
    </source>
</evidence>
<dbReference type="AlphaFoldDB" id="A0A562J898"/>
<feature type="transmembrane region" description="Helical" evidence="1">
    <location>
        <begin position="14"/>
        <end position="33"/>
    </location>
</feature>
<name>A0A562J898_9FIRM</name>
<feature type="transmembrane region" description="Helical" evidence="1">
    <location>
        <begin position="261"/>
        <end position="288"/>
    </location>
</feature>
<dbReference type="PANTHER" id="PTHR41771:SF1">
    <property type="entry name" value="MEMBRANE PROTEIN"/>
    <property type="match status" value="1"/>
</dbReference>
<comment type="caution">
    <text evidence="2">The sequence shown here is derived from an EMBL/GenBank/DDBJ whole genome shotgun (WGS) entry which is preliminary data.</text>
</comment>
<feature type="transmembrane region" description="Helical" evidence="1">
    <location>
        <begin position="136"/>
        <end position="154"/>
    </location>
</feature>
<dbReference type="EMBL" id="VLKH01000006">
    <property type="protein sequence ID" value="TWH79347.1"/>
    <property type="molecule type" value="Genomic_DNA"/>
</dbReference>
<keyword evidence="1" id="KW-0812">Transmembrane</keyword>
<feature type="transmembrane region" description="Helical" evidence="1">
    <location>
        <begin position="186"/>
        <end position="205"/>
    </location>
</feature>
<dbReference type="Proteomes" id="UP000315343">
    <property type="component" value="Unassembled WGS sequence"/>
</dbReference>
<feature type="transmembrane region" description="Helical" evidence="1">
    <location>
        <begin position="212"/>
        <end position="233"/>
    </location>
</feature>
<keyword evidence="3" id="KW-1185">Reference proteome</keyword>
<protein>
    <submittedName>
        <fullName evidence="2">Putative membrane protein</fullName>
    </submittedName>
</protein>
<sequence length="386" mass="42392">MELKNFNNSNKNKLVYILTILLSVAFILAGYNMNKISFASQQYDKSYKAEIISVDDVSEETIDSGYETFSSKTISFTARITNGDQKGTVTNARQYMDDMVAVDAKVVEQGDKILMSSLIARDGDGKEWTFVEYDRSGVLLMLLISFFLLIILFGRKKGLNTIISLVFTCLSIFMVFVPSILKGNNIYLSSIIVSIFIIFMSLLLINGADKKTLCAIVGNLGGLMIAGILAYLISKILNLTGITDDDTMFLLMLETEKPIDLIAVLWSSIVIGSLGAVMDVSMSIASALNELSENMVEKSFKTMLKSGFNIGQDAIGTMTNTLILAYIGSSLAVVLLLVANYNDTLLLFNLEMIVFEIIQAIIGSMGILFAIPITSVFAAYVYNLKK</sequence>
<feature type="transmembrane region" description="Helical" evidence="1">
    <location>
        <begin position="161"/>
        <end position="180"/>
    </location>
</feature>